<dbReference type="RefSeq" id="XP_025367550.1">
    <property type="nucleotide sequence ID" value="XM_025516727.1"/>
</dbReference>
<keyword evidence="3 5" id="KW-0067">ATP-binding</keyword>
<dbReference type="PRINTS" id="PR00380">
    <property type="entry name" value="KINESINHEAVY"/>
</dbReference>
<evidence type="ECO:0000313" key="9">
    <source>
        <dbReference type="EMBL" id="PWN40390.1"/>
    </source>
</evidence>
<organism evidence="9 10">
    <name type="scientific">Ceraceosorus guamensis</name>
    <dbReference type="NCBI Taxonomy" id="1522189"/>
    <lineage>
        <taxon>Eukaryota</taxon>
        <taxon>Fungi</taxon>
        <taxon>Dikarya</taxon>
        <taxon>Basidiomycota</taxon>
        <taxon>Ustilaginomycotina</taxon>
        <taxon>Exobasidiomycetes</taxon>
        <taxon>Ceraceosorales</taxon>
        <taxon>Ceraceosoraceae</taxon>
        <taxon>Ceraceosorus</taxon>
    </lineage>
</organism>
<feature type="non-terminal residue" evidence="9">
    <location>
        <position position="1"/>
    </location>
</feature>
<dbReference type="InterPro" id="IPR001752">
    <property type="entry name" value="Kinesin_motor_dom"/>
</dbReference>
<dbReference type="Pfam" id="PF00225">
    <property type="entry name" value="Kinesin"/>
    <property type="match status" value="1"/>
</dbReference>
<gene>
    <name evidence="9" type="ORF">IE81DRAFT_361329</name>
</gene>
<feature type="compositionally biased region" description="Low complexity" evidence="7">
    <location>
        <begin position="445"/>
        <end position="455"/>
    </location>
</feature>
<evidence type="ECO:0000256" key="5">
    <source>
        <dbReference type="PROSITE-ProRule" id="PRU00283"/>
    </source>
</evidence>
<dbReference type="GO" id="GO:0005871">
    <property type="term" value="C:kinesin complex"/>
    <property type="evidence" value="ECO:0007669"/>
    <property type="project" value="TreeGrafter"/>
</dbReference>
<proteinExistence type="inferred from homology"/>
<dbReference type="GO" id="GO:0005634">
    <property type="term" value="C:nucleus"/>
    <property type="evidence" value="ECO:0007669"/>
    <property type="project" value="TreeGrafter"/>
</dbReference>
<dbReference type="Gene3D" id="3.40.850.10">
    <property type="entry name" value="Kinesin motor domain"/>
    <property type="match status" value="1"/>
</dbReference>
<dbReference type="SMART" id="SM00129">
    <property type="entry name" value="KISc"/>
    <property type="match status" value="1"/>
</dbReference>
<dbReference type="FunCoup" id="A0A316VSN3">
    <property type="interactions" value="138"/>
</dbReference>
<dbReference type="EMBL" id="KZ819419">
    <property type="protein sequence ID" value="PWN40390.1"/>
    <property type="molecule type" value="Genomic_DNA"/>
</dbReference>
<comment type="similarity">
    <text evidence="5 6">Belongs to the TRAFAC class myosin-kinesin ATPase superfamily. Kinesin family.</text>
</comment>
<evidence type="ECO:0000256" key="6">
    <source>
        <dbReference type="RuleBase" id="RU000394"/>
    </source>
</evidence>
<keyword evidence="10" id="KW-1185">Reference proteome</keyword>
<dbReference type="InParanoid" id="A0A316VSN3"/>
<dbReference type="InterPro" id="IPR027417">
    <property type="entry name" value="P-loop_NTPase"/>
</dbReference>
<evidence type="ECO:0000256" key="7">
    <source>
        <dbReference type="SAM" id="MobiDB-lite"/>
    </source>
</evidence>
<feature type="compositionally biased region" description="Basic and acidic residues" evidence="7">
    <location>
        <begin position="590"/>
        <end position="599"/>
    </location>
</feature>
<dbReference type="InterPro" id="IPR036961">
    <property type="entry name" value="Kinesin_motor_dom_sf"/>
</dbReference>
<evidence type="ECO:0000313" key="10">
    <source>
        <dbReference type="Proteomes" id="UP000245783"/>
    </source>
</evidence>
<dbReference type="InterPro" id="IPR019821">
    <property type="entry name" value="Kinesin_motor_CS"/>
</dbReference>
<keyword evidence="1 6" id="KW-0493">Microtubule</keyword>
<protein>
    <recommendedName>
        <fullName evidence="6">Kinesin-like protein</fullName>
    </recommendedName>
</protein>
<dbReference type="Proteomes" id="UP000245783">
    <property type="component" value="Unassembled WGS sequence"/>
</dbReference>
<dbReference type="OrthoDB" id="123929at2759"/>
<dbReference type="GO" id="GO:0005524">
    <property type="term" value="F:ATP binding"/>
    <property type="evidence" value="ECO:0007669"/>
    <property type="project" value="UniProtKB-UniRule"/>
</dbReference>
<dbReference type="STRING" id="1522189.A0A316VSN3"/>
<dbReference type="PANTHER" id="PTHR24115:SF1008">
    <property type="entry name" value="KINESIN-LIKE PROTEIN SUBITO"/>
    <property type="match status" value="1"/>
</dbReference>
<dbReference type="SUPFAM" id="SSF52540">
    <property type="entry name" value="P-loop containing nucleoside triphosphate hydrolases"/>
    <property type="match status" value="1"/>
</dbReference>
<reference evidence="9 10" key="1">
    <citation type="journal article" date="2018" name="Mol. Biol. Evol.">
        <title>Broad Genomic Sampling Reveals a Smut Pathogenic Ancestry of the Fungal Clade Ustilaginomycotina.</title>
        <authorList>
            <person name="Kijpornyongpan T."/>
            <person name="Mondo S.J."/>
            <person name="Barry K."/>
            <person name="Sandor L."/>
            <person name="Lee J."/>
            <person name="Lipzen A."/>
            <person name="Pangilinan J."/>
            <person name="LaButti K."/>
            <person name="Hainaut M."/>
            <person name="Henrissat B."/>
            <person name="Grigoriev I.V."/>
            <person name="Spatafora J.W."/>
            <person name="Aime M.C."/>
        </authorList>
    </citation>
    <scope>NUCLEOTIDE SEQUENCE [LARGE SCALE GENOMIC DNA]</scope>
    <source>
        <strain evidence="9 10">MCA 4658</strain>
    </source>
</reference>
<sequence length="648" mass="71215">QADFFKKTTLPLVKSLLSGSSGLIFTYGVTNSGKSYTVQGVPGEGGAGILPRTVDVIFNSIDGLQSESDLRPKGYSGVERMAASPTEDAAQGNMGSGINPYAFRSFARMLQKADSASQLFPADGLAQWEKEKCKIQVDRNWRYSIWVSYVEIYKERIFDLLDVDPTDQSGSRFASSFSISNLASASSGHFSSDGRRQIAFDRAPLSLVKDPETGNKYVHGAREIRVRNAEEARSLIVRGGQNRAMFATATNSTSSRSHAIFTLRVVREHGSMKQGDTSDVTTARLSIVDLAGSERQANSKTEQPQLKEAGQINHGLVCLGQCLKALRKNQARAAASVQALNPIASARMEARRRPSIVPFNHSKLTEVFSSFFTGDGQAVMILNLNPHTEYRENHPVLEMSACVQDVSTSVRTNPQLLVVHPNIARRAELFSHSQSNLAGGDMTSAQAQTQTQTHAQIRKQQPSSHQNKDLYDDEDVEITIVEGQGAEDEDEEGVDPFVAKLKEKYEEMYDLLCEAEERLATIESDVRAEMADEMTRRLQEMELAYSQRLLADAEDNENFVNRKIDLLLKANRGAGASGIRSSKMAPAETPGRKQERRDAEEVEATLAVSVSLKCIKCAPRLSPAHTAKAPSTFFRIGAARGRFVGQPR</sequence>
<dbReference type="GO" id="GO:0007018">
    <property type="term" value="P:microtubule-based movement"/>
    <property type="evidence" value="ECO:0007669"/>
    <property type="project" value="InterPro"/>
</dbReference>
<name>A0A316VSN3_9BASI</name>
<accession>A0A316VSN3</accession>
<evidence type="ECO:0000256" key="1">
    <source>
        <dbReference type="ARBA" id="ARBA00022701"/>
    </source>
</evidence>
<dbReference type="GeneID" id="37038597"/>
<feature type="domain" description="Kinesin motor" evidence="8">
    <location>
        <begin position="1"/>
        <end position="406"/>
    </location>
</feature>
<keyword evidence="4 5" id="KW-0505">Motor protein</keyword>
<dbReference type="PANTHER" id="PTHR24115">
    <property type="entry name" value="KINESIN-RELATED"/>
    <property type="match status" value="1"/>
</dbReference>
<keyword evidence="9" id="KW-0378">Hydrolase</keyword>
<dbReference type="GO" id="GO:0005874">
    <property type="term" value="C:microtubule"/>
    <property type="evidence" value="ECO:0007669"/>
    <property type="project" value="UniProtKB-KW"/>
</dbReference>
<evidence type="ECO:0000256" key="3">
    <source>
        <dbReference type="ARBA" id="ARBA00022840"/>
    </source>
</evidence>
<dbReference type="GO" id="GO:0003777">
    <property type="term" value="F:microtubule motor activity"/>
    <property type="evidence" value="ECO:0007669"/>
    <property type="project" value="InterPro"/>
</dbReference>
<keyword evidence="2 5" id="KW-0547">Nucleotide-binding</keyword>
<feature type="binding site" evidence="5">
    <location>
        <begin position="28"/>
        <end position="35"/>
    </location>
    <ligand>
        <name>ATP</name>
        <dbReference type="ChEBI" id="CHEBI:30616"/>
    </ligand>
</feature>
<feature type="region of interest" description="Disordered" evidence="7">
    <location>
        <begin position="435"/>
        <end position="472"/>
    </location>
</feature>
<dbReference type="InterPro" id="IPR027640">
    <property type="entry name" value="Kinesin-like_fam"/>
</dbReference>
<dbReference type="GO" id="GO:0008017">
    <property type="term" value="F:microtubule binding"/>
    <property type="evidence" value="ECO:0007669"/>
    <property type="project" value="InterPro"/>
</dbReference>
<evidence type="ECO:0000256" key="2">
    <source>
        <dbReference type="ARBA" id="ARBA00022741"/>
    </source>
</evidence>
<dbReference type="AlphaFoldDB" id="A0A316VSN3"/>
<feature type="region of interest" description="Disordered" evidence="7">
    <location>
        <begin position="576"/>
        <end position="600"/>
    </location>
</feature>
<evidence type="ECO:0000259" key="8">
    <source>
        <dbReference type="PROSITE" id="PS50067"/>
    </source>
</evidence>
<dbReference type="PROSITE" id="PS50067">
    <property type="entry name" value="KINESIN_MOTOR_2"/>
    <property type="match status" value="1"/>
</dbReference>
<dbReference type="GO" id="GO:0016887">
    <property type="term" value="F:ATP hydrolysis activity"/>
    <property type="evidence" value="ECO:0007669"/>
    <property type="project" value="TreeGrafter"/>
</dbReference>
<evidence type="ECO:0000256" key="4">
    <source>
        <dbReference type="ARBA" id="ARBA00023175"/>
    </source>
</evidence>
<dbReference type="PROSITE" id="PS00411">
    <property type="entry name" value="KINESIN_MOTOR_1"/>
    <property type="match status" value="1"/>
</dbReference>